<evidence type="ECO:0000313" key="2">
    <source>
        <dbReference type="EMBL" id="GAA4318833.1"/>
    </source>
</evidence>
<accession>A0ABP8G768</accession>
<sequence length="337" mass="36922">MIKKFYFLVLVALCGAGLAKAQQKPQYTQYVLNNYLLNPALSGIENYTDMKVGHRSQWTGLDGAPVTSYFTINAPLGSNFLQGDASAMPSYGGQNPLSRLYTQNYQAAEPHHGIGLMVVNDVTGPINQTNINATYAYHLGLSPTLNLAVGVSAGANYNSLNTSKLTFENDIDPVLRGNTYSRWNPDLGVGAWAYSSTWFAGVSAQQLLTQKLYFSDNTADSKTVPHYFVTAGFKVFLTDEITLLPSTLLKIIEPTPVTFDVNMKLAFSDRLWIGGSYRKGDSFGALLGVNINSIFNVSYSYDYTTSALRTVSNGTHEIVLGILLNNKYKLLSPQHGF</sequence>
<proteinExistence type="predicted"/>
<name>A0ABP8G768_9SPHI</name>
<dbReference type="RefSeq" id="WP_345210617.1">
    <property type="nucleotide sequence ID" value="NZ_BAABFT010000003.1"/>
</dbReference>
<evidence type="ECO:0000256" key="1">
    <source>
        <dbReference type="SAM" id="SignalP"/>
    </source>
</evidence>
<comment type="caution">
    <text evidence="2">The sequence shown here is derived from an EMBL/GenBank/DDBJ whole genome shotgun (WGS) entry which is preliminary data.</text>
</comment>
<dbReference type="Pfam" id="PF11751">
    <property type="entry name" value="PorP_SprF"/>
    <property type="match status" value="1"/>
</dbReference>
<keyword evidence="3" id="KW-1185">Reference proteome</keyword>
<organism evidence="2 3">
    <name type="scientific">Mucilaginibacter gynuensis</name>
    <dbReference type="NCBI Taxonomy" id="1302236"/>
    <lineage>
        <taxon>Bacteria</taxon>
        <taxon>Pseudomonadati</taxon>
        <taxon>Bacteroidota</taxon>
        <taxon>Sphingobacteriia</taxon>
        <taxon>Sphingobacteriales</taxon>
        <taxon>Sphingobacteriaceae</taxon>
        <taxon>Mucilaginibacter</taxon>
    </lineage>
</organism>
<dbReference type="InterPro" id="IPR019861">
    <property type="entry name" value="PorP/SprF_Bacteroidetes"/>
</dbReference>
<reference evidence="3" key="1">
    <citation type="journal article" date="2019" name="Int. J. Syst. Evol. Microbiol.">
        <title>The Global Catalogue of Microorganisms (GCM) 10K type strain sequencing project: providing services to taxonomists for standard genome sequencing and annotation.</title>
        <authorList>
            <consortium name="The Broad Institute Genomics Platform"/>
            <consortium name="The Broad Institute Genome Sequencing Center for Infectious Disease"/>
            <person name="Wu L."/>
            <person name="Ma J."/>
        </authorList>
    </citation>
    <scope>NUCLEOTIDE SEQUENCE [LARGE SCALE GENOMIC DNA]</scope>
    <source>
        <strain evidence="3">JCM 17705</strain>
    </source>
</reference>
<feature type="signal peptide" evidence="1">
    <location>
        <begin position="1"/>
        <end position="21"/>
    </location>
</feature>
<dbReference type="EMBL" id="BAABFT010000003">
    <property type="protein sequence ID" value="GAA4318833.1"/>
    <property type="molecule type" value="Genomic_DNA"/>
</dbReference>
<keyword evidence="1" id="KW-0732">Signal</keyword>
<dbReference type="Proteomes" id="UP001500582">
    <property type="component" value="Unassembled WGS sequence"/>
</dbReference>
<dbReference type="NCBIfam" id="TIGR03519">
    <property type="entry name" value="T9SS_PorP_fam"/>
    <property type="match status" value="1"/>
</dbReference>
<feature type="chain" id="PRO_5046767747" description="Type IX secretion system PorP/SprF family membrane protein" evidence="1">
    <location>
        <begin position="22"/>
        <end position="337"/>
    </location>
</feature>
<evidence type="ECO:0008006" key="4">
    <source>
        <dbReference type="Google" id="ProtNLM"/>
    </source>
</evidence>
<evidence type="ECO:0000313" key="3">
    <source>
        <dbReference type="Proteomes" id="UP001500582"/>
    </source>
</evidence>
<gene>
    <name evidence="2" type="ORF">GCM10023149_17120</name>
</gene>
<protein>
    <recommendedName>
        <fullName evidence="4">Type IX secretion system PorP/SprF family membrane protein</fullName>
    </recommendedName>
</protein>